<feature type="non-terminal residue" evidence="2">
    <location>
        <position position="1"/>
    </location>
</feature>
<evidence type="ECO:0000256" key="1">
    <source>
        <dbReference type="SAM" id="Phobius"/>
    </source>
</evidence>
<sequence length="254" mass="30022">FGISLENIYKRDKILNMKFNRLLGRVVQNKEFEHTHLRVKLPDRGIHKNERTVSDDLSTYSRVKRKASNNIDLYMKNYKNRYMRKKGLSRLDCYYENKVFSKFNNICDIGKKMQYDEKRAKKFFLKKYGIGLIFLSLIPAFSLIYFILFGVGENPGIFGLCPVRSDGKSHFDSGTSKHKDSPEDIKNCFRRWMYDYEYEINIAGYISMAFSFIMIIIVLSLFFYILIKVIKYEKLKAGKGKMCIKAYCKFCKDI</sequence>
<keyword evidence="1" id="KW-0472">Membrane</keyword>
<feature type="transmembrane region" description="Helical" evidence="1">
    <location>
        <begin position="202"/>
        <end position="227"/>
    </location>
</feature>
<evidence type="ECO:0000313" key="2">
    <source>
        <dbReference type="EMBL" id="SCA83789.1"/>
    </source>
</evidence>
<dbReference type="Proteomes" id="UP000196402">
    <property type="component" value="Unassembled WGS sequence"/>
</dbReference>
<feature type="non-terminal residue" evidence="2">
    <location>
        <position position="254"/>
    </location>
</feature>
<name>A0A1G4EG45_PLAVI</name>
<dbReference type="VEuPathDB" id="PlasmoDB:PVW1_120005100"/>
<keyword evidence="1" id="KW-0812">Transmembrane</keyword>
<organism evidence="2 3">
    <name type="scientific">Plasmodium vivax</name>
    <name type="common">malaria parasite P. vivax</name>
    <dbReference type="NCBI Taxonomy" id="5855"/>
    <lineage>
        <taxon>Eukaryota</taxon>
        <taxon>Sar</taxon>
        <taxon>Alveolata</taxon>
        <taxon>Apicomplexa</taxon>
        <taxon>Aconoidasida</taxon>
        <taxon>Haemosporida</taxon>
        <taxon>Plasmodiidae</taxon>
        <taxon>Plasmodium</taxon>
        <taxon>Plasmodium (Plasmodium)</taxon>
    </lineage>
</organism>
<feature type="transmembrane region" description="Helical" evidence="1">
    <location>
        <begin position="128"/>
        <end position="148"/>
    </location>
</feature>
<dbReference type="Pfam" id="PF12420">
    <property type="entry name" value="DUF3671"/>
    <property type="match status" value="1"/>
</dbReference>
<dbReference type="AlphaFoldDB" id="A0A1G4EG45"/>
<dbReference type="VEuPathDB" id="PlasmoDB:PVP01_0005980"/>
<gene>
    <name evidence="2" type="ORF">PVT01_000108500</name>
</gene>
<protein>
    <submittedName>
        <fullName evidence="2">Uncharacterized protein</fullName>
    </submittedName>
</protein>
<dbReference type="InterPro" id="IPR022139">
    <property type="entry name" value="Fam-L/Fam-M-like_plasmodium"/>
</dbReference>
<proteinExistence type="predicted"/>
<accession>A0A1G4EG45</accession>
<evidence type="ECO:0000313" key="3">
    <source>
        <dbReference type="Proteomes" id="UP000196402"/>
    </source>
</evidence>
<reference evidence="2 3" key="1">
    <citation type="submission" date="2016-07" db="EMBL/GenBank/DDBJ databases">
        <authorList>
            <consortium name="Pathogen Informatics"/>
        </authorList>
    </citation>
    <scope>NUCLEOTIDE SEQUENCE [LARGE SCALE GENOMIC DNA]</scope>
</reference>
<dbReference type="EMBL" id="FLYH01000351">
    <property type="protein sequence ID" value="SCA83789.1"/>
    <property type="molecule type" value="Genomic_DNA"/>
</dbReference>
<keyword evidence="1" id="KW-1133">Transmembrane helix</keyword>